<dbReference type="GO" id="GO:0004674">
    <property type="term" value="F:protein serine/threonine kinase activity"/>
    <property type="evidence" value="ECO:0007669"/>
    <property type="project" value="UniProtKB-KW"/>
</dbReference>
<evidence type="ECO:0000256" key="10">
    <source>
        <dbReference type="ARBA" id="ARBA00022741"/>
    </source>
</evidence>
<keyword evidence="13 19" id="KW-1133">Transmembrane helix</keyword>
<keyword evidence="11" id="KW-0418">Kinase</keyword>
<evidence type="ECO:0000256" key="13">
    <source>
        <dbReference type="ARBA" id="ARBA00022989"/>
    </source>
</evidence>
<comment type="catalytic activity">
    <reaction evidence="16">
        <text>L-threonyl-[protein] + ATP = O-phospho-L-threonyl-[protein] + ADP + H(+)</text>
        <dbReference type="Rhea" id="RHEA:46608"/>
        <dbReference type="Rhea" id="RHEA-COMP:11060"/>
        <dbReference type="Rhea" id="RHEA-COMP:11605"/>
        <dbReference type="ChEBI" id="CHEBI:15378"/>
        <dbReference type="ChEBI" id="CHEBI:30013"/>
        <dbReference type="ChEBI" id="CHEBI:30616"/>
        <dbReference type="ChEBI" id="CHEBI:61977"/>
        <dbReference type="ChEBI" id="CHEBI:456216"/>
        <dbReference type="EC" id="2.7.11.1"/>
    </reaction>
</comment>
<dbReference type="InterPro" id="IPR000719">
    <property type="entry name" value="Prot_kinase_dom"/>
</dbReference>
<dbReference type="Proteomes" id="UP000825729">
    <property type="component" value="Unassembled WGS sequence"/>
</dbReference>
<dbReference type="SUPFAM" id="SSF56112">
    <property type="entry name" value="Protein kinase-like (PK-like)"/>
    <property type="match status" value="1"/>
</dbReference>
<evidence type="ECO:0000256" key="9">
    <source>
        <dbReference type="ARBA" id="ARBA00022737"/>
    </source>
</evidence>
<comment type="caution">
    <text evidence="21">The sequence shown here is derived from an EMBL/GenBank/DDBJ whole genome shotgun (WGS) entry which is preliminary data.</text>
</comment>
<keyword evidence="10" id="KW-0547">Nucleotide-binding</keyword>
<feature type="region of interest" description="Disordered" evidence="18">
    <location>
        <begin position="394"/>
        <end position="460"/>
    </location>
</feature>
<evidence type="ECO:0000256" key="11">
    <source>
        <dbReference type="ARBA" id="ARBA00022777"/>
    </source>
</evidence>
<organism evidence="21 22">
    <name type="scientific">Aristolochia fimbriata</name>
    <name type="common">White veined hardy Dutchman's pipe vine</name>
    <dbReference type="NCBI Taxonomy" id="158543"/>
    <lineage>
        <taxon>Eukaryota</taxon>
        <taxon>Viridiplantae</taxon>
        <taxon>Streptophyta</taxon>
        <taxon>Embryophyta</taxon>
        <taxon>Tracheophyta</taxon>
        <taxon>Spermatophyta</taxon>
        <taxon>Magnoliopsida</taxon>
        <taxon>Magnoliidae</taxon>
        <taxon>Piperales</taxon>
        <taxon>Aristolochiaceae</taxon>
        <taxon>Aristolochia</taxon>
    </lineage>
</organism>
<evidence type="ECO:0000256" key="14">
    <source>
        <dbReference type="ARBA" id="ARBA00023136"/>
    </source>
</evidence>
<keyword evidence="4" id="KW-0597">Phosphoprotein</keyword>
<dbReference type="Pfam" id="PF13855">
    <property type="entry name" value="LRR_8"/>
    <property type="match status" value="1"/>
</dbReference>
<feature type="compositionally biased region" description="Basic and acidic residues" evidence="18">
    <location>
        <begin position="443"/>
        <end position="456"/>
    </location>
</feature>
<dbReference type="FunFam" id="3.80.10.10:FF:000275">
    <property type="entry name" value="Leucine-rich repeat receptor-like protein kinase"/>
    <property type="match status" value="1"/>
</dbReference>
<feature type="region of interest" description="Disordered" evidence="18">
    <location>
        <begin position="324"/>
        <end position="347"/>
    </location>
</feature>
<gene>
    <name evidence="21" type="ORF">H6P81_020511</name>
</gene>
<reference evidence="21 22" key="1">
    <citation type="submission" date="2021-07" db="EMBL/GenBank/DDBJ databases">
        <title>The Aristolochia fimbriata genome: insights into angiosperm evolution, floral development and chemical biosynthesis.</title>
        <authorList>
            <person name="Jiao Y."/>
        </authorList>
    </citation>
    <scope>NUCLEOTIDE SEQUENCE [LARGE SCALE GENOMIC DNA]</scope>
    <source>
        <strain evidence="21">IBCAS-2021</strain>
        <tissue evidence="21">Leaf</tissue>
    </source>
</reference>
<feature type="domain" description="Protein kinase" evidence="20">
    <location>
        <begin position="475"/>
        <end position="782"/>
    </location>
</feature>
<evidence type="ECO:0000256" key="6">
    <source>
        <dbReference type="ARBA" id="ARBA00022679"/>
    </source>
</evidence>
<dbReference type="AlphaFoldDB" id="A0AAV7DVT1"/>
<proteinExistence type="predicted"/>
<dbReference type="InterPro" id="IPR003591">
    <property type="entry name" value="Leu-rich_rpt_typical-subtyp"/>
</dbReference>
<keyword evidence="6" id="KW-0808">Transferase</keyword>
<dbReference type="SUPFAM" id="SSF52058">
    <property type="entry name" value="L domain-like"/>
    <property type="match status" value="1"/>
</dbReference>
<dbReference type="CDD" id="cd14066">
    <property type="entry name" value="STKc_IRAK"/>
    <property type="match status" value="1"/>
</dbReference>
<accession>A0AAV7DVT1</accession>
<dbReference type="Pfam" id="PF00069">
    <property type="entry name" value="Pkinase"/>
    <property type="match status" value="1"/>
</dbReference>
<evidence type="ECO:0000256" key="12">
    <source>
        <dbReference type="ARBA" id="ARBA00022840"/>
    </source>
</evidence>
<keyword evidence="15" id="KW-0325">Glycoprotein</keyword>
<dbReference type="GO" id="GO:0016020">
    <property type="term" value="C:membrane"/>
    <property type="evidence" value="ECO:0007669"/>
    <property type="project" value="UniProtKB-SubCell"/>
</dbReference>
<dbReference type="InterPro" id="IPR013210">
    <property type="entry name" value="LRR_N_plant-typ"/>
</dbReference>
<evidence type="ECO:0000256" key="1">
    <source>
        <dbReference type="ARBA" id="ARBA00004167"/>
    </source>
</evidence>
<evidence type="ECO:0000313" key="21">
    <source>
        <dbReference type="EMBL" id="KAG9440346.1"/>
    </source>
</evidence>
<keyword evidence="12" id="KW-0067">ATP-binding</keyword>
<evidence type="ECO:0000256" key="8">
    <source>
        <dbReference type="ARBA" id="ARBA00022729"/>
    </source>
</evidence>
<name>A0AAV7DVT1_ARIFI</name>
<keyword evidence="22" id="KW-1185">Reference proteome</keyword>
<sequence length="782" mass="84045">MTRSARLPTPELGLLPWLFLLIPLAVTLLLTRPGGLAALDADGVFLLSFKYAVLSDPLGVLDSWNYDDASPCGWRGVACAPIQEEFYGSRVVALVLPQSQILGSLPPDLGLLQHLRHLDLSGNFLNGTLPSRLFNASELRILSLANNEISGELPELVAGLAALETLNLSDNAFTGKLPGSLSGIRNLTVVSLSNNYFSGDIPTGLRKVQVLDLSSNLLNGSLGFNNFSGEGLKYLNLSSNRFSGEISPAFASGIPANATVDFSFNNFTGEIPSGLTDQMEEAFAGNPNLCGKPLKSPCVIHSTRSNPPNETNSPPAIAAIPRTLDNGGSPDGAVGPAAAGTPAPQRGQGGMKPGVIAGIVFGDLMGIGILAMVFLYVYQARKKKKKTTTVQTAAAEQKEAKKGVPVTQEWSSPESGGLGWSCLRKKGGTDEEETSETTGSESESERNYKPKDEQKKGSLVTVDGETELEMETLLKASAYILGATGSSIVYKAVLEDGSSLAVRRIGETGVERFRDFENQVRLYAKLRHPNLVRIRGFYWGDDEKLIIYDYVPNGSLANLTYKKMGSSPLNLSWDVRLRIAKGVARGLAYLHEKKYVHGNLKPSNILLGQDMEPRIGDFGLERLLAGESSNKTNGSARYFGSKRSTVSRDSLQEAVAPVGASPSSSTGGISPYHAPESLKYLKPNPKWDVYSFGVVLLELLSGKIFSDKELGQWNAGFIAEDKIRVLRMADVGLKSEVEGKEEALLACFKLGFSCASAVPQRRPSMKEALQVLDRIPTSSPLV</sequence>
<keyword evidence="9" id="KW-0677">Repeat</keyword>
<dbReference type="FunFam" id="3.80.10.10:FF:000722">
    <property type="entry name" value="Leucine-rich repeat receptor-like protein kinase"/>
    <property type="match status" value="1"/>
</dbReference>
<dbReference type="EC" id="2.7.11.1" evidence="2"/>
<evidence type="ECO:0000256" key="15">
    <source>
        <dbReference type="ARBA" id="ARBA00023180"/>
    </source>
</evidence>
<dbReference type="Pfam" id="PF08263">
    <property type="entry name" value="LRRNT_2"/>
    <property type="match status" value="1"/>
</dbReference>
<dbReference type="PROSITE" id="PS50011">
    <property type="entry name" value="PROTEIN_KINASE_DOM"/>
    <property type="match status" value="1"/>
</dbReference>
<evidence type="ECO:0000256" key="2">
    <source>
        <dbReference type="ARBA" id="ARBA00012513"/>
    </source>
</evidence>
<dbReference type="InterPro" id="IPR011009">
    <property type="entry name" value="Kinase-like_dom_sf"/>
</dbReference>
<keyword evidence="8" id="KW-0732">Signal</keyword>
<dbReference type="InterPro" id="IPR046959">
    <property type="entry name" value="PRK1-6/SRF4-like"/>
</dbReference>
<comment type="subcellular location">
    <subcellularLocation>
        <location evidence="1">Membrane</location>
        <topology evidence="1">Single-pass membrane protein</topology>
    </subcellularLocation>
</comment>
<evidence type="ECO:0000256" key="3">
    <source>
        <dbReference type="ARBA" id="ARBA00022527"/>
    </source>
</evidence>
<dbReference type="Gene3D" id="3.30.200.20">
    <property type="entry name" value="Phosphorylase Kinase, domain 1"/>
    <property type="match status" value="1"/>
</dbReference>
<dbReference type="FunFam" id="1.10.510.10:FF:001023">
    <property type="entry name" value="Os07g0541700 protein"/>
    <property type="match status" value="1"/>
</dbReference>
<keyword evidence="3" id="KW-0723">Serine/threonine-protein kinase</keyword>
<dbReference type="PANTHER" id="PTHR48007:SF47">
    <property type="entry name" value="PROTEIN KINASE DOMAIN-CONTAINING PROTEIN"/>
    <property type="match status" value="1"/>
</dbReference>
<evidence type="ECO:0000256" key="19">
    <source>
        <dbReference type="SAM" id="Phobius"/>
    </source>
</evidence>
<evidence type="ECO:0000256" key="18">
    <source>
        <dbReference type="SAM" id="MobiDB-lite"/>
    </source>
</evidence>
<dbReference type="InterPro" id="IPR032675">
    <property type="entry name" value="LRR_dom_sf"/>
</dbReference>
<dbReference type="InterPro" id="IPR001611">
    <property type="entry name" value="Leu-rich_rpt"/>
</dbReference>
<dbReference type="PANTHER" id="PTHR48007">
    <property type="entry name" value="LEUCINE-RICH REPEAT RECEPTOR-LIKE PROTEIN KINASE PXC1"/>
    <property type="match status" value="1"/>
</dbReference>
<evidence type="ECO:0000256" key="7">
    <source>
        <dbReference type="ARBA" id="ARBA00022692"/>
    </source>
</evidence>
<keyword evidence="5" id="KW-0433">Leucine-rich repeat</keyword>
<protein>
    <recommendedName>
        <fullName evidence="2">non-specific serine/threonine protein kinase</fullName>
        <ecNumber evidence="2">2.7.11.1</ecNumber>
    </recommendedName>
</protein>
<evidence type="ECO:0000313" key="22">
    <source>
        <dbReference type="Proteomes" id="UP000825729"/>
    </source>
</evidence>
<dbReference type="Pfam" id="PF00560">
    <property type="entry name" value="LRR_1"/>
    <property type="match status" value="2"/>
</dbReference>
<feature type="transmembrane region" description="Helical" evidence="19">
    <location>
        <begin position="355"/>
        <end position="378"/>
    </location>
</feature>
<evidence type="ECO:0000256" key="16">
    <source>
        <dbReference type="ARBA" id="ARBA00047899"/>
    </source>
</evidence>
<dbReference type="EMBL" id="JAINDJ010000008">
    <property type="protein sequence ID" value="KAG9440346.1"/>
    <property type="molecule type" value="Genomic_DNA"/>
</dbReference>
<dbReference type="SMART" id="SM00369">
    <property type="entry name" value="LRR_TYP"/>
    <property type="match status" value="3"/>
</dbReference>
<evidence type="ECO:0000256" key="4">
    <source>
        <dbReference type="ARBA" id="ARBA00022553"/>
    </source>
</evidence>
<feature type="compositionally biased region" description="Low complexity" evidence="18">
    <location>
        <begin position="327"/>
        <end position="346"/>
    </location>
</feature>
<keyword evidence="7 19" id="KW-0812">Transmembrane</keyword>
<comment type="catalytic activity">
    <reaction evidence="17">
        <text>L-seryl-[protein] + ATP = O-phospho-L-seryl-[protein] + ADP + H(+)</text>
        <dbReference type="Rhea" id="RHEA:17989"/>
        <dbReference type="Rhea" id="RHEA-COMP:9863"/>
        <dbReference type="Rhea" id="RHEA-COMP:11604"/>
        <dbReference type="ChEBI" id="CHEBI:15378"/>
        <dbReference type="ChEBI" id="CHEBI:29999"/>
        <dbReference type="ChEBI" id="CHEBI:30616"/>
        <dbReference type="ChEBI" id="CHEBI:83421"/>
        <dbReference type="ChEBI" id="CHEBI:456216"/>
        <dbReference type="EC" id="2.7.11.1"/>
    </reaction>
</comment>
<evidence type="ECO:0000256" key="5">
    <source>
        <dbReference type="ARBA" id="ARBA00022614"/>
    </source>
</evidence>
<evidence type="ECO:0000256" key="17">
    <source>
        <dbReference type="ARBA" id="ARBA00048679"/>
    </source>
</evidence>
<dbReference type="GO" id="GO:0005524">
    <property type="term" value="F:ATP binding"/>
    <property type="evidence" value="ECO:0007669"/>
    <property type="project" value="UniProtKB-KW"/>
</dbReference>
<evidence type="ECO:0000259" key="20">
    <source>
        <dbReference type="PROSITE" id="PS50011"/>
    </source>
</evidence>
<dbReference type="Gene3D" id="3.80.10.10">
    <property type="entry name" value="Ribonuclease Inhibitor"/>
    <property type="match status" value="2"/>
</dbReference>
<dbReference type="Gene3D" id="1.10.510.10">
    <property type="entry name" value="Transferase(Phosphotransferase) domain 1"/>
    <property type="match status" value="1"/>
</dbReference>
<keyword evidence="14 19" id="KW-0472">Membrane</keyword>